<evidence type="ECO:0000256" key="3">
    <source>
        <dbReference type="ARBA" id="ARBA00022679"/>
    </source>
</evidence>
<reference evidence="5 6" key="1">
    <citation type="submission" date="2018-03" db="EMBL/GenBank/DDBJ databases">
        <title>Genomic Encyclopedia of Archaeal and Bacterial Type Strains, Phase II (KMG-II): from individual species to whole genera.</title>
        <authorList>
            <person name="Goeker M."/>
        </authorList>
    </citation>
    <scope>NUCLEOTIDE SEQUENCE [LARGE SCALE GENOMIC DNA]</scope>
    <source>
        <strain evidence="5 6">DSM 25328</strain>
    </source>
</reference>
<keyword evidence="2" id="KW-0328">Glycosyltransferase</keyword>
<evidence type="ECO:0000256" key="1">
    <source>
        <dbReference type="ARBA" id="ARBA00006739"/>
    </source>
</evidence>
<dbReference type="OrthoDB" id="5291101at2"/>
<protein>
    <submittedName>
        <fullName evidence="5">Teichuronic acid biosynthesis glycosyltransferase TuaG</fullName>
    </submittedName>
</protein>
<dbReference type="Gene3D" id="3.90.550.10">
    <property type="entry name" value="Spore Coat Polysaccharide Biosynthesis Protein SpsA, Chain A"/>
    <property type="match status" value="1"/>
</dbReference>
<dbReference type="Pfam" id="PF00535">
    <property type="entry name" value="Glycos_transf_2"/>
    <property type="match status" value="1"/>
</dbReference>
<evidence type="ECO:0000256" key="2">
    <source>
        <dbReference type="ARBA" id="ARBA00022676"/>
    </source>
</evidence>
<name>A0A2T1A5V9_TRISK</name>
<proteinExistence type="inferred from homology"/>
<feature type="domain" description="Glycosyltransferase 2-like" evidence="4">
    <location>
        <begin position="25"/>
        <end position="151"/>
    </location>
</feature>
<dbReference type="SUPFAM" id="SSF53448">
    <property type="entry name" value="Nucleotide-diphospho-sugar transferases"/>
    <property type="match status" value="1"/>
</dbReference>
<gene>
    <name evidence="5" type="ORF">CLV89_1253</name>
</gene>
<dbReference type="EMBL" id="PVUF01000025">
    <property type="protein sequence ID" value="PRZ43857.1"/>
    <property type="molecule type" value="Genomic_DNA"/>
</dbReference>
<dbReference type="GO" id="GO:0016757">
    <property type="term" value="F:glycosyltransferase activity"/>
    <property type="evidence" value="ECO:0007669"/>
    <property type="project" value="UniProtKB-KW"/>
</dbReference>
<dbReference type="AlphaFoldDB" id="A0A2T1A5V9"/>
<dbReference type="CDD" id="cd00761">
    <property type="entry name" value="Glyco_tranf_GTA_type"/>
    <property type="match status" value="1"/>
</dbReference>
<dbReference type="InterPro" id="IPR029044">
    <property type="entry name" value="Nucleotide-diphossugar_trans"/>
</dbReference>
<comment type="similarity">
    <text evidence="1">Belongs to the glycosyltransferase 2 family.</text>
</comment>
<keyword evidence="3 5" id="KW-0808">Transferase</keyword>
<dbReference type="PANTHER" id="PTHR43685">
    <property type="entry name" value="GLYCOSYLTRANSFERASE"/>
    <property type="match status" value="1"/>
</dbReference>
<evidence type="ECO:0000313" key="5">
    <source>
        <dbReference type="EMBL" id="PRZ43857.1"/>
    </source>
</evidence>
<dbReference type="PANTHER" id="PTHR43685:SF5">
    <property type="entry name" value="GLYCOSYLTRANSFERASE EPSE-RELATED"/>
    <property type="match status" value="1"/>
</dbReference>
<evidence type="ECO:0000313" key="6">
    <source>
        <dbReference type="Proteomes" id="UP000237718"/>
    </source>
</evidence>
<organism evidence="5 6">
    <name type="scientific">Tritonibacter scottomollicae</name>
    <name type="common">Epibacterium scottomollicae</name>
    <dbReference type="NCBI Taxonomy" id="483013"/>
    <lineage>
        <taxon>Bacteria</taxon>
        <taxon>Pseudomonadati</taxon>
        <taxon>Pseudomonadota</taxon>
        <taxon>Alphaproteobacteria</taxon>
        <taxon>Rhodobacterales</taxon>
        <taxon>Paracoccaceae</taxon>
        <taxon>Tritonibacter</taxon>
    </lineage>
</organism>
<dbReference type="InterPro" id="IPR050834">
    <property type="entry name" value="Glycosyltransf_2"/>
</dbReference>
<dbReference type="InterPro" id="IPR001173">
    <property type="entry name" value="Glyco_trans_2-like"/>
</dbReference>
<dbReference type="RefSeq" id="WP_106165512.1">
    <property type="nucleotide sequence ID" value="NZ_PVUF01000025.1"/>
</dbReference>
<dbReference type="Proteomes" id="UP000237718">
    <property type="component" value="Unassembled WGS sequence"/>
</dbReference>
<evidence type="ECO:0000259" key="4">
    <source>
        <dbReference type="Pfam" id="PF00535"/>
    </source>
</evidence>
<sequence>MSGASRTRVLLCFCIRFSMPAPKTSILMPIYNAQATLTRSVASVQGQSCTDWELLMIDDGSADGSSALAAQLAKGDPRLRLLSPGGNHGAAVARNFGLQHARGRFIAFLDSDDCWHADKLTRQVAFMEQTGAALSFTGYERRTAQGALITYVNAPPQLTYADMLGPNLMGCLTVMYDSQQLGLQPMPDLPLQHDYALWLRLIRLGGPARGLDETLASFRVSSGSLSSDKRKAVRDIWKVWRTEEGLTLSASLHAFVRYAGYSLRHRLVQRPARNSSAHNTTDSS</sequence>
<accession>A0A2T1A5V9</accession>
<comment type="caution">
    <text evidence="5">The sequence shown here is derived from an EMBL/GenBank/DDBJ whole genome shotgun (WGS) entry which is preliminary data.</text>
</comment>